<dbReference type="OrthoDB" id="9781892at2"/>
<proteinExistence type="predicted"/>
<name>A0A1M6N2A0_9BRAD</name>
<dbReference type="AlphaFoldDB" id="A0A1M6N2A0"/>
<dbReference type="Proteomes" id="UP000189935">
    <property type="component" value="Chromosome I"/>
</dbReference>
<dbReference type="EMBL" id="LT670844">
    <property type="protein sequence ID" value="SHJ89800.1"/>
    <property type="molecule type" value="Genomic_DNA"/>
</dbReference>
<accession>A0A1M6N2A0</accession>
<evidence type="ECO:0000313" key="2">
    <source>
        <dbReference type="Proteomes" id="UP000189935"/>
    </source>
</evidence>
<gene>
    <name evidence="1" type="ORF">SAMN05444159_1833</name>
</gene>
<dbReference type="RefSeq" id="WP_154071213.1">
    <property type="nucleotide sequence ID" value="NZ_LT670844.1"/>
</dbReference>
<evidence type="ECO:0000313" key="1">
    <source>
        <dbReference type="EMBL" id="SHJ89800.1"/>
    </source>
</evidence>
<organism evidence="1 2">
    <name type="scientific">Bradyrhizobium lablabi</name>
    <dbReference type="NCBI Taxonomy" id="722472"/>
    <lineage>
        <taxon>Bacteria</taxon>
        <taxon>Pseudomonadati</taxon>
        <taxon>Pseudomonadota</taxon>
        <taxon>Alphaproteobacteria</taxon>
        <taxon>Hyphomicrobiales</taxon>
        <taxon>Nitrobacteraceae</taxon>
        <taxon>Bradyrhizobium</taxon>
    </lineage>
</organism>
<protein>
    <submittedName>
        <fullName evidence="1">Uncharacterized protein</fullName>
    </submittedName>
</protein>
<reference evidence="1 2" key="1">
    <citation type="submission" date="2016-11" db="EMBL/GenBank/DDBJ databases">
        <authorList>
            <person name="Jaros S."/>
            <person name="Januszkiewicz K."/>
            <person name="Wedrychowicz H."/>
        </authorList>
    </citation>
    <scope>NUCLEOTIDE SEQUENCE [LARGE SCALE GENOMIC DNA]</scope>
    <source>
        <strain evidence="1 2">GAS499</strain>
    </source>
</reference>
<sequence length="348" mass="37989">MKPVVALDLSLFAVPSTAESSSEVQDILSRIQSWASVIDRQNCTTFATLSDAVDTLRSANCFPATHNVRALLQLHDLDSVFSANDINTRLFSILQKAQRLSEIIGFEVVELDASDISGTDITKSPDLEILKSLACLLASIALADRSDLIRVTTAFPSDQTVEIKASVSFLERHGNIEQCEASVEGQVRVVGWPCDYLESLEADVVWEHADDAVQLHLAISLEAAKTHGLSTGELPLKGVPQFCVGSEFLPSLRSHGALSKGTLANVVRTKCSQILLSKSQAGPKSFNESRSDDKAEAFRVHLSKDHEAFRLMYWARPDGSTEFANIGVKQELLICQGDFRSHAAARYS</sequence>